<dbReference type="InterPro" id="IPR050126">
    <property type="entry name" value="Ap4A_hydrolase"/>
</dbReference>
<reference evidence="3 4" key="1">
    <citation type="submission" date="2017-05" db="EMBL/GenBank/DDBJ databases">
        <authorList>
            <person name="Varghese N."/>
            <person name="Submissions S."/>
        </authorList>
    </citation>
    <scope>NUCLEOTIDE SEQUENCE [LARGE SCALE GENOMIC DNA]</scope>
    <source>
        <strain evidence="3 4">DSM 25457</strain>
    </source>
</reference>
<gene>
    <name evidence="3" type="ORF">SAMN06265222_106334</name>
</gene>
<dbReference type="Proteomes" id="UP001158067">
    <property type="component" value="Unassembled WGS sequence"/>
</dbReference>
<dbReference type="EMBL" id="FXUG01000006">
    <property type="protein sequence ID" value="SMP60242.1"/>
    <property type="molecule type" value="Genomic_DNA"/>
</dbReference>
<dbReference type="InterPro" id="IPR024654">
    <property type="entry name" value="Calcineurin-like_PHP_lpxH"/>
</dbReference>
<dbReference type="PANTHER" id="PTHR42850">
    <property type="entry name" value="METALLOPHOSPHOESTERASE"/>
    <property type="match status" value="1"/>
</dbReference>
<dbReference type="InterPro" id="IPR029052">
    <property type="entry name" value="Metallo-depent_PP-like"/>
</dbReference>
<dbReference type="CDD" id="cd00838">
    <property type="entry name" value="MPP_superfamily"/>
    <property type="match status" value="1"/>
</dbReference>
<comment type="caution">
    <text evidence="3">The sequence shown here is derived from an EMBL/GenBank/DDBJ whole genome shotgun (WGS) entry which is preliminary data.</text>
</comment>
<keyword evidence="4" id="KW-1185">Reference proteome</keyword>
<dbReference type="SUPFAM" id="SSF56300">
    <property type="entry name" value="Metallo-dependent phosphatases"/>
    <property type="match status" value="1"/>
</dbReference>
<dbReference type="PANTHER" id="PTHR42850:SF2">
    <property type="entry name" value="BLL5683 PROTEIN"/>
    <property type="match status" value="1"/>
</dbReference>
<dbReference type="Pfam" id="PF12850">
    <property type="entry name" value="Metallophos_2"/>
    <property type="match status" value="1"/>
</dbReference>
<sequence>MVCSGGTPVSRDCIAHPSSGTDPLAIISDIHGNLEALTAVLSQIESLGIKRIVCLGDIVGYGPNPVQCIHLLADCETTVTGDWDAAAISTDDPCWSPFLLEQLHWVRHEIANDQSAQQIMKSGCLAKLTDDIAYFHAMPHNFSDWIFPEDLYDPKKLDRIIEESASLAFCGHNHLTGVHFETSRQSNATQWNYKSFIEAGDD</sequence>
<comment type="similarity">
    <text evidence="1">Belongs to the metallophosphoesterase superfamily. YfcE family.</text>
</comment>
<accession>A0ABY1Q9M6</accession>
<evidence type="ECO:0000256" key="1">
    <source>
        <dbReference type="ARBA" id="ARBA00008950"/>
    </source>
</evidence>
<proteinExistence type="inferred from homology"/>
<evidence type="ECO:0000259" key="2">
    <source>
        <dbReference type="Pfam" id="PF12850"/>
    </source>
</evidence>
<protein>
    <submittedName>
        <fullName evidence="3">Calcineurin-like phosphoesterase superfamily domain-containing protein</fullName>
    </submittedName>
</protein>
<evidence type="ECO:0000313" key="3">
    <source>
        <dbReference type="EMBL" id="SMP60242.1"/>
    </source>
</evidence>
<feature type="domain" description="Calcineurin-like phosphoesterase" evidence="2">
    <location>
        <begin position="24"/>
        <end position="178"/>
    </location>
</feature>
<dbReference type="Gene3D" id="3.60.21.10">
    <property type="match status" value="1"/>
</dbReference>
<organism evidence="3 4">
    <name type="scientific">Neorhodopirellula lusitana</name>
    <dbReference type="NCBI Taxonomy" id="445327"/>
    <lineage>
        <taxon>Bacteria</taxon>
        <taxon>Pseudomonadati</taxon>
        <taxon>Planctomycetota</taxon>
        <taxon>Planctomycetia</taxon>
        <taxon>Pirellulales</taxon>
        <taxon>Pirellulaceae</taxon>
        <taxon>Neorhodopirellula</taxon>
    </lineage>
</organism>
<evidence type="ECO:0000313" key="4">
    <source>
        <dbReference type="Proteomes" id="UP001158067"/>
    </source>
</evidence>
<name>A0ABY1Q9M6_9BACT</name>